<dbReference type="Proteomes" id="UP001210865">
    <property type="component" value="Chromosome"/>
</dbReference>
<dbReference type="InterPro" id="IPR036866">
    <property type="entry name" value="RibonucZ/Hydroxyglut_hydro"/>
</dbReference>
<accession>A0ABY7NRD6</accession>
<keyword evidence="3" id="KW-1185">Reference proteome</keyword>
<name>A0ABY7NRD6_9SPHN</name>
<organism evidence="2 3">
    <name type="scientific">Sphingomonas abietis</name>
    <dbReference type="NCBI Taxonomy" id="3012344"/>
    <lineage>
        <taxon>Bacteria</taxon>
        <taxon>Pseudomonadati</taxon>
        <taxon>Pseudomonadota</taxon>
        <taxon>Alphaproteobacteria</taxon>
        <taxon>Sphingomonadales</taxon>
        <taxon>Sphingomonadaceae</taxon>
        <taxon>Sphingomonas</taxon>
    </lineage>
</organism>
<dbReference type="Gene3D" id="3.60.15.10">
    <property type="entry name" value="Ribonuclease Z/Hydroxyacylglutathione hydrolase-like"/>
    <property type="match status" value="2"/>
</dbReference>
<gene>
    <name evidence="2" type="ORF">PBT88_20665</name>
</gene>
<dbReference type="EMBL" id="CP115174">
    <property type="protein sequence ID" value="WBO22514.1"/>
    <property type="molecule type" value="Genomic_DNA"/>
</dbReference>
<sequence>MIDAGLKDQQIHAFFSQPGRDFNHNRISALRNGDRSQMPAPASAAELQDFLDHWAAPSGLPRRWFIDHRDAIDPNWWSVTYRFHPVGQGMLHSGELRHGRRRQFTWIYDCGSVTSEKLVESELDDLWKARNVPVDTRPPLDFVALSHFDSDHVSGIVHLLGLFDVKMILLPFMPLWQRIWIAASADDLDADFLQFLIDPAGYLIEASGGATRIVFVPPSDGDPPPAPEDGLPEEGPEEGPRGAIDDRPMKLRLETEHAPDIVEGEIPGVTGQRLSEAEFLKAESVLDIDGLWEFVPYNDARQARKCPADFPARVDPLIAALLAAKKEVDRETAFADLKALYDTTFRGDAYNRNIISLFLYGGPVPTPADADFETGHTWPGYPYWYYAPDLTRLSPEHFSMLFTGDGSLNSKPRRTAFSDFFRPYGRLDKTSVFQVMHLGAKGNSSPEVAALVEPRASIFCSDPSKGEKHPDAEVLRQFWSYNCIQVDDALGWMMTGIFEF</sequence>
<feature type="region of interest" description="Disordered" evidence="1">
    <location>
        <begin position="216"/>
        <end position="245"/>
    </location>
</feature>
<protein>
    <recommendedName>
        <fullName evidence="4">MBL fold metallo-hydrolase</fullName>
    </recommendedName>
</protein>
<evidence type="ECO:0000256" key="1">
    <source>
        <dbReference type="SAM" id="MobiDB-lite"/>
    </source>
</evidence>
<proteinExistence type="predicted"/>
<evidence type="ECO:0008006" key="4">
    <source>
        <dbReference type="Google" id="ProtNLM"/>
    </source>
</evidence>
<dbReference type="RefSeq" id="WP_270077156.1">
    <property type="nucleotide sequence ID" value="NZ_CP115174.1"/>
</dbReference>
<evidence type="ECO:0000313" key="3">
    <source>
        <dbReference type="Proteomes" id="UP001210865"/>
    </source>
</evidence>
<evidence type="ECO:0000313" key="2">
    <source>
        <dbReference type="EMBL" id="WBO22514.1"/>
    </source>
</evidence>
<dbReference type="SUPFAM" id="SSF56281">
    <property type="entry name" value="Metallo-hydrolase/oxidoreductase"/>
    <property type="match status" value="1"/>
</dbReference>
<reference evidence="2 3" key="1">
    <citation type="submission" date="2022-12" db="EMBL/GenBank/DDBJ databases">
        <title>Sphingomonas abieness sp. nov., an endophytic bacterium isolated from Abies koreana.</title>
        <authorList>
            <person name="Jiang L."/>
            <person name="Lee J."/>
        </authorList>
    </citation>
    <scope>NUCLEOTIDE SEQUENCE [LARGE SCALE GENOMIC DNA]</scope>
    <source>
        <strain evidence="3">PAMB 00755</strain>
    </source>
</reference>